<evidence type="ECO:0000313" key="2">
    <source>
        <dbReference type="EMBL" id="SDN00536.1"/>
    </source>
</evidence>
<reference evidence="3" key="1">
    <citation type="submission" date="2016-10" db="EMBL/GenBank/DDBJ databases">
        <authorList>
            <person name="Varghese N."/>
            <person name="Submissions S."/>
        </authorList>
    </citation>
    <scope>NUCLEOTIDE SEQUENCE [LARGE SCALE GENOMIC DNA]</scope>
    <source>
        <strain evidence="3">CGMCC 1.10119</strain>
    </source>
</reference>
<dbReference type="Proteomes" id="UP000199451">
    <property type="component" value="Unassembled WGS sequence"/>
</dbReference>
<protein>
    <submittedName>
        <fullName evidence="2">Uncharacterized protein</fullName>
    </submittedName>
</protein>
<dbReference type="EMBL" id="FNHL01000004">
    <property type="protein sequence ID" value="SDN00536.1"/>
    <property type="molecule type" value="Genomic_DNA"/>
</dbReference>
<feature type="transmembrane region" description="Helical" evidence="1">
    <location>
        <begin position="20"/>
        <end position="42"/>
    </location>
</feature>
<name>A0A1G9XVS3_9EURY</name>
<dbReference type="AlphaFoldDB" id="A0A1G9XVS3"/>
<proteinExistence type="predicted"/>
<evidence type="ECO:0000256" key="1">
    <source>
        <dbReference type="SAM" id="Phobius"/>
    </source>
</evidence>
<sequence length="118" mass="12456">MREYHEYTCMTTKRDTVGRVVMVVVGATLVVTVFAGIVGAVWRLALWQTMHGPHGATAMQGGTFAGPGFEMGFGVPLSAVVAWAVLVGVAVAVGFLVIDRVGRDQSIDGFETVDGDGR</sequence>
<gene>
    <name evidence="2" type="ORF">SAMN04487949_3137</name>
</gene>
<organism evidence="2 3">
    <name type="scientific">Halogranum gelatinilyticum</name>
    <dbReference type="NCBI Taxonomy" id="660521"/>
    <lineage>
        <taxon>Archaea</taxon>
        <taxon>Methanobacteriati</taxon>
        <taxon>Methanobacteriota</taxon>
        <taxon>Stenosarchaea group</taxon>
        <taxon>Halobacteria</taxon>
        <taxon>Halobacteriales</taxon>
        <taxon>Haloferacaceae</taxon>
    </lineage>
</organism>
<keyword evidence="1" id="KW-0472">Membrane</keyword>
<keyword evidence="3" id="KW-1185">Reference proteome</keyword>
<keyword evidence="1" id="KW-1133">Transmembrane helix</keyword>
<keyword evidence="1" id="KW-0812">Transmembrane</keyword>
<feature type="transmembrane region" description="Helical" evidence="1">
    <location>
        <begin position="77"/>
        <end position="98"/>
    </location>
</feature>
<accession>A0A1G9XVS3</accession>
<evidence type="ECO:0000313" key="3">
    <source>
        <dbReference type="Proteomes" id="UP000199451"/>
    </source>
</evidence>